<dbReference type="GO" id="GO:0003677">
    <property type="term" value="F:DNA binding"/>
    <property type="evidence" value="ECO:0007669"/>
    <property type="project" value="TreeGrafter"/>
</dbReference>
<dbReference type="GO" id="GO:0005730">
    <property type="term" value="C:nucleolus"/>
    <property type="evidence" value="ECO:0007669"/>
    <property type="project" value="TreeGrafter"/>
</dbReference>
<feature type="compositionally biased region" description="Acidic residues" evidence="3">
    <location>
        <begin position="279"/>
        <end position="303"/>
    </location>
</feature>
<dbReference type="STRING" id="264951.A0A443HZE5"/>
<name>A0A443HZE5_BYSSP</name>
<feature type="region of interest" description="Disordered" evidence="3">
    <location>
        <begin position="171"/>
        <end position="328"/>
    </location>
</feature>
<protein>
    <recommendedName>
        <fullName evidence="6">SPT2 chromatin protein-domain-containing protein</fullName>
    </recommendedName>
</protein>
<feature type="region of interest" description="Disordered" evidence="3">
    <location>
        <begin position="336"/>
        <end position="355"/>
    </location>
</feature>
<dbReference type="GeneID" id="39599615"/>
<dbReference type="PANTHER" id="PTHR22691">
    <property type="entry name" value="YEAST SPT2-RELATED"/>
    <property type="match status" value="1"/>
</dbReference>
<evidence type="ECO:0000313" key="5">
    <source>
        <dbReference type="Proteomes" id="UP000283841"/>
    </source>
</evidence>
<proteinExistence type="inferred from homology"/>
<keyword evidence="5" id="KW-1185">Reference proteome</keyword>
<accession>A0A443HZE5</accession>
<feature type="compositionally biased region" description="Polar residues" evidence="3">
    <location>
        <begin position="1"/>
        <end position="12"/>
    </location>
</feature>
<comment type="caution">
    <text evidence="4">The sequence shown here is derived from an EMBL/GenBank/DDBJ whole genome shotgun (WGS) entry which is preliminary data.</text>
</comment>
<dbReference type="SMART" id="SM00784">
    <property type="entry name" value="SPT2"/>
    <property type="match status" value="1"/>
</dbReference>
<dbReference type="PANTHER" id="PTHR22691:SF8">
    <property type="entry name" value="PROTEIN SPT2 HOMOLOG"/>
    <property type="match status" value="1"/>
</dbReference>
<feature type="compositionally biased region" description="Polar residues" evidence="3">
    <location>
        <begin position="78"/>
        <end position="99"/>
    </location>
</feature>
<evidence type="ECO:0008006" key="6">
    <source>
        <dbReference type="Google" id="ProtNLM"/>
    </source>
</evidence>
<dbReference type="VEuPathDB" id="FungiDB:C8Q69DRAFT_462832"/>
<evidence type="ECO:0000256" key="1">
    <source>
        <dbReference type="ARBA" id="ARBA00006461"/>
    </source>
</evidence>
<dbReference type="RefSeq" id="XP_028486864.1">
    <property type="nucleotide sequence ID" value="XM_028630338.1"/>
</dbReference>
<sequence length="355" mass="37905">MSFLSSVLSSIETGKPAAIPPPAPVTPRSPAAGSSSTATKTDSRKATPVSRDGSQNPSIAPVGTKRKAEEQLQRSDKANGQPQSKNASIKTASSHTSATVKPRPTTGTGPGGTTKPGEKPSTSAAMATSRTTTPAATTSKPPPKGSFADLMMKAKAAQEKAPVKVGLFKHQAVPKEKLSKSERKKRAMEAMAKEKERKAGKKPGMASAPSANIKAGVRPGEETAARRRGPDEIEYKGTARPTQTTYKGTAGLPPRRPATDSRGRTSSRYGKPVRRDEYLGTDEEDEGDYADDYGDYYSDESSDMEAGLSDVEEEEAAALRAAKKEDEEDIRAEMAAKREKMERKRKLALLAKSRR</sequence>
<keyword evidence="2" id="KW-0175">Coiled coil</keyword>
<comment type="similarity">
    <text evidence="1">Belongs to the SPT2 family.</text>
</comment>
<organism evidence="4 5">
    <name type="scientific">Byssochlamys spectabilis</name>
    <name type="common">Paecilomyces variotii</name>
    <dbReference type="NCBI Taxonomy" id="264951"/>
    <lineage>
        <taxon>Eukaryota</taxon>
        <taxon>Fungi</taxon>
        <taxon>Dikarya</taxon>
        <taxon>Ascomycota</taxon>
        <taxon>Pezizomycotina</taxon>
        <taxon>Eurotiomycetes</taxon>
        <taxon>Eurotiomycetidae</taxon>
        <taxon>Eurotiales</taxon>
        <taxon>Thermoascaceae</taxon>
        <taxon>Paecilomyces</taxon>
    </lineage>
</organism>
<dbReference type="GO" id="GO:0006334">
    <property type="term" value="P:nucleosome assembly"/>
    <property type="evidence" value="ECO:0007669"/>
    <property type="project" value="TreeGrafter"/>
</dbReference>
<dbReference type="GO" id="GO:0006360">
    <property type="term" value="P:transcription by RNA polymerase I"/>
    <property type="evidence" value="ECO:0007669"/>
    <property type="project" value="TreeGrafter"/>
</dbReference>
<feature type="compositionally biased region" description="Pro residues" evidence="3">
    <location>
        <begin position="18"/>
        <end position="27"/>
    </location>
</feature>
<gene>
    <name evidence="4" type="ORF">C8Q69DRAFT_462832</name>
</gene>
<evidence type="ECO:0000256" key="2">
    <source>
        <dbReference type="ARBA" id="ARBA00023054"/>
    </source>
</evidence>
<feature type="compositionally biased region" description="Basic and acidic residues" evidence="3">
    <location>
        <begin position="219"/>
        <end position="237"/>
    </location>
</feature>
<dbReference type="Pfam" id="PF08243">
    <property type="entry name" value="SPT2"/>
    <property type="match status" value="1"/>
</dbReference>
<feature type="compositionally biased region" description="Basic residues" evidence="3">
    <location>
        <begin position="343"/>
        <end position="355"/>
    </location>
</feature>
<dbReference type="GO" id="GO:0042393">
    <property type="term" value="F:histone binding"/>
    <property type="evidence" value="ECO:0007669"/>
    <property type="project" value="TreeGrafter"/>
</dbReference>
<evidence type="ECO:0000256" key="3">
    <source>
        <dbReference type="SAM" id="MobiDB-lite"/>
    </source>
</evidence>
<dbReference type="EMBL" id="RCNU01000003">
    <property type="protein sequence ID" value="RWQ97219.1"/>
    <property type="molecule type" value="Genomic_DNA"/>
</dbReference>
<dbReference type="Proteomes" id="UP000283841">
    <property type="component" value="Unassembled WGS sequence"/>
</dbReference>
<evidence type="ECO:0000313" key="4">
    <source>
        <dbReference type="EMBL" id="RWQ97219.1"/>
    </source>
</evidence>
<reference evidence="4 5" key="1">
    <citation type="journal article" date="2018" name="Front. Microbiol.">
        <title>Genomic and genetic insights into a cosmopolitan fungus, Paecilomyces variotii (Eurotiales).</title>
        <authorList>
            <person name="Urquhart A.S."/>
            <person name="Mondo S.J."/>
            <person name="Makela M.R."/>
            <person name="Hane J.K."/>
            <person name="Wiebenga A."/>
            <person name="He G."/>
            <person name="Mihaltcheva S."/>
            <person name="Pangilinan J."/>
            <person name="Lipzen A."/>
            <person name="Barry K."/>
            <person name="de Vries R.P."/>
            <person name="Grigoriev I.V."/>
            <person name="Idnurm A."/>
        </authorList>
    </citation>
    <scope>NUCLEOTIDE SEQUENCE [LARGE SCALE GENOMIC DNA]</scope>
    <source>
        <strain evidence="4 5">CBS 101075</strain>
    </source>
</reference>
<dbReference type="InterPro" id="IPR013256">
    <property type="entry name" value="Chromatin_SPT2"/>
</dbReference>
<feature type="region of interest" description="Disordered" evidence="3">
    <location>
        <begin position="1"/>
        <end position="149"/>
    </location>
</feature>
<feature type="compositionally biased region" description="Low complexity" evidence="3">
    <location>
        <begin position="115"/>
        <end position="139"/>
    </location>
</feature>
<feature type="compositionally biased region" description="Basic and acidic residues" evidence="3">
    <location>
        <begin position="66"/>
        <end position="77"/>
    </location>
</feature>
<dbReference type="AlphaFoldDB" id="A0A443HZE5"/>
<feature type="compositionally biased region" description="Basic and acidic residues" evidence="3">
    <location>
        <begin position="173"/>
        <end position="197"/>
    </location>
</feature>